<keyword evidence="2" id="KW-1185">Reference proteome</keyword>
<organism evidence="1 2">
    <name type="scientific">Nocardioides soli</name>
    <dbReference type="NCBI Taxonomy" id="1036020"/>
    <lineage>
        <taxon>Bacteria</taxon>
        <taxon>Bacillati</taxon>
        <taxon>Actinomycetota</taxon>
        <taxon>Actinomycetes</taxon>
        <taxon>Propionibacteriales</taxon>
        <taxon>Nocardioidaceae</taxon>
        <taxon>Nocardioides</taxon>
    </lineage>
</organism>
<gene>
    <name evidence="1" type="ORF">FHU40_000671</name>
</gene>
<dbReference type="InterPro" id="IPR009351">
    <property type="entry name" value="AlkZ-like"/>
</dbReference>
<evidence type="ECO:0000313" key="2">
    <source>
        <dbReference type="Proteomes" id="UP000589626"/>
    </source>
</evidence>
<sequence>MDSLSVAQARRIALAAQGFLDRPHAAPTMRTLQRTLERTGVLQVDSVNVLQRAHYMPLYSRMGPYDVELLRRAAERRPRRIVEYWAHVQAFMPVELWPVMQHRMDDYRAKRGKWGFVAENDVLEKSLLDEIAERGASTARDAASWVGDGLPREKENWGWNWSATRRMLDYLYTSGQVAIAGRNSQFEIRYDLPERVIPPAVLARPVPTREEAARELVVRAARSHGVATVQDLRDYYRMPVADTAAAVAELVEEGELVPVAVDGWRRAAYLHRDARVPRRVDARALLSPFDPVVWERARTEALFDFRYRIEIYVPADKRVHGYYVLPFLLGDRIVARVDLKADRQFEAGAGRLVVKAAYAEPGAPPDTAEQLHAELLRLAGWLGLGSISVETRGDLATTLRRLGHAG</sequence>
<dbReference type="Pfam" id="PF06224">
    <property type="entry name" value="AlkZ-like"/>
    <property type="match status" value="1"/>
</dbReference>
<name>A0A7W4VSA6_9ACTN</name>
<evidence type="ECO:0000313" key="1">
    <source>
        <dbReference type="EMBL" id="MBB3040870.1"/>
    </source>
</evidence>
<protein>
    <recommendedName>
        <fullName evidence="3">Winged helix-turn-helix domain-containing protein</fullName>
    </recommendedName>
</protein>
<dbReference type="Proteomes" id="UP000589626">
    <property type="component" value="Unassembled WGS sequence"/>
</dbReference>
<dbReference type="AlphaFoldDB" id="A0A7W4VSA6"/>
<comment type="caution">
    <text evidence="1">The sequence shown here is derived from an EMBL/GenBank/DDBJ whole genome shotgun (WGS) entry which is preliminary data.</text>
</comment>
<proteinExistence type="predicted"/>
<evidence type="ECO:0008006" key="3">
    <source>
        <dbReference type="Google" id="ProtNLM"/>
    </source>
</evidence>
<dbReference type="RefSeq" id="WP_183590851.1">
    <property type="nucleotide sequence ID" value="NZ_JACHWR010000001.1"/>
</dbReference>
<reference evidence="1 2" key="1">
    <citation type="submission" date="2020-08" db="EMBL/GenBank/DDBJ databases">
        <title>Sequencing the genomes of 1000 actinobacteria strains.</title>
        <authorList>
            <person name="Klenk H.-P."/>
        </authorList>
    </citation>
    <scope>NUCLEOTIDE SEQUENCE [LARGE SCALE GENOMIC DNA]</scope>
    <source>
        <strain evidence="1 2">DSM 105498</strain>
    </source>
</reference>
<dbReference type="PANTHER" id="PTHR30528">
    <property type="entry name" value="CYTOPLASMIC PROTEIN"/>
    <property type="match status" value="1"/>
</dbReference>
<accession>A0A7W4VSA6</accession>
<dbReference type="PANTHER" id="PTHR30528:SF0">
    <property type="entry name" value="CYTOPLASMIC PROTEIN"/>
    <property type="match status" value="1"/>
</dbReference>
<dbReference type="EMBL" id="JACHWR010000001">
    <property type="protein sequence ID" value="MBB3040870.1"/>
    <property type="molecule type" value="Genomic_DNA"/>
</dbReference>